<dbReference type="GO" id="GO:0004659">
    <property type="term" value="F:prenyltransferase activity"/>
    <property type="evidence" value="ECO:0007669"/>
    <property type="project" value="InterPro"/>
</dbReference>
<comment type="cofactor">
    <cofactor evidence="1">
        <name>Mg(2+)</name>
        <dbReference type="ChEBI" id="CHEBI:18420"/>
    </cofactor>
</comment>
<evidence type="ECO:0000256" key="4">
    <source>
        <dbReference type="ARBA" id="ARBA00022723"/>
    </source>
</evidence>
<evidence type="ECO:0000256" key="1">
    <source>
        <dbReference type="ARBA" id="ARBA00001946"/>
    </source>
</evidence>
<dbReference type="InterPro" id="IPR033749">
    <property type="entry name" value="Polyprenyl_synt_CS"/>
</dbReference>
<dbReference type="EMBL" id="VIKT02000012">
    <property type="protein sequence ID" value="NHF63228.1"/>
    <property type="molecule type" value="Genomic_DNA"/>
</dbReference>
<comment type="caution">
    <text evidence="7">The sequence shown here is derived from an EMBL/GenBank/DDBJ whole genome shotgun (WGS) entry which is preliminary data.</text>
</comment>
<dbReference type="PANTHER" id="PTHR12001">
    <property type="entry name" value="GERANYLGERANYL PYROPHOSPHATE SYNTHASE"/>
    <property type="match status" value="1"/>
</dbReference>
<evidence type="ECO:0000313" key="7">
    <source>
        <dbReference type="EMBL" id="NHF63228.1"/>
    </source>
</evidence>
<dbReference type="Pfam" id="PF00348">
    <property type="entry name" value="polyprenyl_synt"/>
    <property type="match status" value="1"/>
</dbReference>
<evidence type="ECO:0000256" key="5">
    <source>
        <dbReference type="ARBA" id="ARBA00022842"/>
    </source>
</evidence>
<dbReference type="InterPro" id="IPR000092">
    <property type="entry name" value="Polyprenyl_synt"/>
</dbReference>
<keyword evidence="8" id="KW-1185">Reference proteome</keyword>
<dbReference type="SFLD" id="SFLDG01017">
    <property type="entry name" value="Polyprenyl_Transferase_Like"/>
    <property type="match status" value="1"/>
</dbReference>
<organism evidence="7 8">
    <name type="scientific">Microcella pacifica</name>
    <dbReference type="NCBI Taxonomy" id="2591847"/>
    <lineage>
        <taxon>Bacteria</taxon>
        <taxon>Bacillati</taxon>
        <taxon>Actinomycetota</taxon>
        <taxon>Actinomycetes</taxon>
        <taxon>Micrococcales</taxon>
        <taxon>Microbacteriaceae</taxon>
        <taxon>Microcella</taxon>
    </lineage>
</organism>
<keyword evidence="4" id="KW-0479">Metal-binding</keyword>
<dbReference type="Gene3D" id="1.10.600.10">
    <property type="entry name" value="Farnesyl Diphosphate Synthase"/>
    <property type="match status" value="1"/>
</dbReference>
<keyword evidence="5" id="KW-0460">Magnesium</keyword>
<reference evidence="7 8" key="1">
    <citation type="submission" date="2020-03" db="EMBL/GenBank/DDBJ databases">
        <title>Chryseoglobus sp. isolated from a deep-sea seamount.</title>
        <authorList>
            <person name="Zhang D.-C."/>
        </authorList>
    </citation>
    <scope>NUCLEOTIDE SEQUENCE [LARGE SCALE GENOMIC DNA]</scope>
    <source>
        <strain evidence="7 8">KN1116</strain>
    </source>
</reference>
<protein>
    <submittedName>
        <fullName evidence="7">Polyprenyl synthetase family protein</fullName>
    </submittedName>
</protein>
<evidence type="ECO:0000256" key="2">
    <source>
        <dbReference type="ARBA" id="ARBA00006706"/>
    </source>
</evidence>
<sequence length="376" mass="40098">MRPCRRPSRRCSLLPLDRSADPVTHGTPLARRSKTLSASLGLGEKLFASSEERRFADAIEEGLAEVEAGLLREVSFADDMADVASRYLLEAGGKRIRPVLTLLTAQLGEGNNAAVITAAQAIEITHLASLYHDDVMDEAEMRRGVPSAQSVWGNSVAILTGDLLFARASKLVASLGEGAIKLQADTFERLCLGQLHETVGPRLDDDPIDHYLQVLADKTGSLISAAAQMGVIFSGAPQEYAEPVVVFGEKIGVAFQLIDDVIDLAEPESETGKAQGTDLRSGVATLPLLYLRRAAQSDPGAADLLDRIERHVVAGGTEEELAAAIAELRAHPVTGETLDEARRWADDAVAALAPLPPSPVTKALTKFAEAVVDRSK</sequence>
<evidence type="ECO:0000313" key="8">
    <source>
        <dbReference type="Proteomes" id="UP000818266"/>
    </source>
</evidence>
<dbReference type="GO" id="GO:0008299">
    <property type="term" value="P:isoprenoid biosynthetic process"/>
    <property type="evidence" value="ECO:0007669"/>
    <property type="project" value="InterPro"/>
</dbReference>
<dbReference type="GO" id="GO:0046872">
    <property type="term" value="F:metal ion binding"/>
    <property type="evidence" value="ECO:0007669"/>
    <property type="project" value="UniProtKB-KW"/>
</dbReference>
<dbReference type="SFLD" id="SFLDS00005">
    <property type="entry name" value="Isoprenoid_Synthase_Type_I"/>
    <property type="match status" value="1"/>
</dbReference>
<dbReference type="PANTHER" id="PTHR12001:SF69">
    <property type="entry name" value="ALL TRANS-POLYPRENYL-DIPHOSPHATE SYNTHASE PDSS1"/>
    <property type="match status" value="1"/>
</dbReference>
<dbReference type="OrthoDB" id="4497239at2"/>
<dbReference type="PROSITE" id="PS00444">
    <property type="entry name" value="POLYPRENYL_SYNTHASE_2"/>
    <property type="match status" value="1"/>
</dbReference>
<gene>
    <name evidence="7" type="ORF">FK219_008250</name>
</gene>
<dbReference type="InterPro" id="IPR008949">
    <property type="entry name" value="Isoprenoid_synthase_dom_sf"/>
</dbReference>
<dbReference type="SUPFAM" id="SSF48576">
    <property type="entry name" value="Terpenoid synthases"/>
    <property type="match status" value="1"/>
</dbReference>
<name>A0A9E5MIT1_9MICO</name>
<proteinExistence type="inferred from homology"/>
<accession>A0A9E5MIT1</accession>
<evidence type="ECO:0000256" key="3">
    <source>
        <dbReference type="ARBA" id="ARBA00022679"/>
    </source>
</evidence>
<dbReference type="CDD" id="cd00685">
    <property type="entry name" value="Trans_IPPS_HT"/>
    <property type="match status" value="1"/>
</dbReference>
<keyword evidence="3 6" id="KW-0808">Transferase</keyword>
<dbReference type="AlphaFoldDB" id="A0A9E5MIT1"/>
<evidence type="ECO:0000256" key="6">
    <source>
        <dbReference type="RuleBase" id="RU004466"/>
    </source>
</evidence>
<comment type="similarity">
    <text evidence="2 6">Belongs to the FPP/GGPP synthase family.</text>
</comment>
<dbReference type="Proteomes" id="UP000818266">
    <property type="component" value="Unassembled WGS sequence"/>
</dbReference>